<protein>
    <submittedName>
        <fullName evidence="1">Uncharacterized protein</fullName>
    </submittedName>
</protein>
<sequence length="81" mass="8949">MPAGQFQLICRHVNMAGRIDAPAKCELRSVICFFKQKVGLWKTINAAVSCQTLRRLLNAILTSSVVVIHDNVRPQGADVTQ</sequence>
<dbReference type="Proteomes" id="UP000499080">
    <property type="component" value="Unassembled WGS sequence"/>
</dbReference>
<name>A0A4Y2KPM0_ARAVE</name>
<dbReference type="AlphaFoldDB" id="A0A4Y2KPM0"/>
<accession>A0A4Y2KPM0</accession>
<dbReference type="EMBL" id="BGPR01004874">
    <property type="protein sequence ID" value="GBN04331.1"/>
    <property type="molecule type" value="Genomic_DNA"/>
</dbReference>
<reference evidence="1 2" key="1">
    <citation type="journal article" date="2019" name="Sci. Rep.">
        <title>Orb-weaving spider Araneus ventricosus genome elucidates the spidroin gene catalogue.</title>
        <authorList>
            <person name="Kono N."/>
            <person name="Nakamura H."/>
            <person name="Ohtoshi R."/>
            <person name="Moran D.A.P."/>
            <person name="Shinohara A."/>
            <person name="Yoshida Y."/>
            <person name="Fujiwara M."/>
            <person name="Mori M."/>
            <person name="Tomita M."/>
            <person name="Arakawa K."/>
        </authorList>
    </citation>
    <scope>NUCLEOTIDE SEQUENCE [LARGE SCALE GENOMIC DNA]</scope>
</reference>
<evidence type="ECO:0000313" key="1">
    <source>
        <dbReference type="EMBL" id="GBN04331.1"/>
    </source>
</evidence>
<keyword evidence="2" id="KW-1185">Reference proteome</keyword>
<organism evidence="1 2">
    <name type="scientific">Araneus ventricosus</name>
    <name type="common">Orbweaver spider</name>
    <name type="synonym">Epeira ventricosa</name>
    <dbReference type="NCBI Taxonomy" id="182803"/>
    <lineage>
        <taxon>Eukaryota</taxon>
        <taxon>Metazoa</taxon>
        <taxon>Ecdysozoa</taxon>
        <taxon>Arthropoda</taxon>
        <taxon>Chelicerata</taxon>
        <taxon>Arachnida</taxon>
        <taxon>Araneae</taxon>
        <taxon>Araneomorphae</taxon>
        <taxon>Entelegynae</taxon>
        <taxon>Araneoidea</taxon>
        <taxon>Araneidae</taxon>
        <taxon>Araneus</taxon>
    </lineage>
</organism>
<proteinExistence type="predicted"/>
<comment type="caution">
    <text evidence="1">The sequence shown here is derived from an EMBL/GenBank/DDBJ whole genome shotgun (WGS) entry which is preliminary data.</text>
</comment>
<gene>
    <name evidence="1" type="ORF">AVEN_49201_1</name>
</gene>
<evidence type="ECO:0000313" key="2">
    <source>
        <dbReference type="Proteomes" id="UP000499080"/>
    </source>
</evidence>